<dbReference type="RefSeq" id="WP_088352414.1">
    <property type="nucleotide sequence ID" value="NZ_CP061813.1"/>
</dbReference>
<protein>
    <submittedName>
        <fullName evidence="2">Uncharacterized protein</fullName>
    </submittedName>
</protein>
<keyword evidence="3" id="KW-1185">Reference proteome</keyword>
<gene>
    <name evidence="2" type="ORF">H9I45_10290</name>
</gene>
<name>A0A7L8ACL7_9FLAO</name>
<organism evidence="2 3">
    <name type="scientific">Polaribacter haliotis</name>
    <dbReference type="NCBI Taxonomy" id="1888915"/>
    <lineage>
        <taxon>Bacteria</taxon>
        <taxon>Pseudomonadati</taxon>
        <taxon>Bacteroidota</taxon>
        <taxon>Flavobacteriia</taxon>
        <taxon>Flavobacteriales</taxon>
        <taxon>Flavobacteriaceae</taxon>
    </lineage>
</organism>
<evidence type="ECO:0000313" key="2">
    <source>
        <dbReference type="EMBL" id="QOD59740.1"/>
    </source>
</evidence>
<evidence type="ECO:0000313" key="3">
    <source>
        <dbReference type="Proteomes" id="UP000516764"/>
    </source>
</evidence>
<keyword evidence="1" id="KW-1133">Transmembrane helix</keyword>
<dbReference type="KEGG" id="phal:H9I45_10290"/>
<feature type="transmembrane region" description="Helical" evidence="1">
    <location>
        <begin position="109"/>
        <end position="127"/>
    </location>
</feature>
<feature type="transmembrane region" description="Helical" evidence="1">
    <location>
        <begin position="20"/>
        <end position="39"/>
    </location>
</feature>
<dbReference type="EMBL" id="CP061813">
    <property type="protein sequence ID" value="QOD59740.1"/>
    <property type="molecule type" value="Genomic_DNA"/>
</dbReference>
<evidence type="ECO:0000256" key="1">
    <source>
        <dbReference type="SAM" id="Phobius"/>
    </source>
</evidence>
<dbReference type="Proteomes" id="UP000516764">
    <property type="component" value="Chromosome"/>
</dbReference>
<keyword evidence="1" id="KW-0812">Transmembrane</keyword>
<feature type="transmembrane region" description="Helical" evidence="1">
    <location>
        <begin position="51"/>
        <end position="73"/>
    </location>
</feature>
<accession>A0A7L8ACL7</accession>
<reference evidence="2 3" key="1">
    <citation type="journal article" date="2016" name="Int. J. Syst. Evol. Microbiol.">
        <title>Polaribacter haliotis sp. nov., isolated from the gut of abalone Haliotis discus hannai.</title>
        <authorList>
            <person name="Kim Y.O."/>
            <person name="Park I.S."/>
            <person name="Park S."/>
            <person name="Nam B.H."/>
            <person name="Park J.M."/>
            <person name="Kim D.G."/>
            <person name="Yoon J.H."/>
        </authorList>
    </citation>
    <scope>NUCLEOTIDE SEQUENCE [LARGE SCALE GENOMIC DNA]</scope>
    <source>
        <strain evidence="2 3">KCTC 52418</strain>
    </source>
</reference>
<dbReference type="OrthoDB" id="680984at2"/>
<feature type="transmembrane region" description="Helical" evidence="1">
    <location>
        <begin position="80"/>
        <end position="103"/>
    </location>
</feature>
<dbReference type="AlphaFoldDB" id="A0A7L8ACL7"/>
<sequence>MNHKTLNFQNKIINKPKLLFLIDAFGALITAFFLSVVLVELNVYFGTPTDILYILGAIAFLLFCYSISCSFFVKTNWKPFLRGIIIANTFYIFLSLVLLFTYFKTITSLAIIYFTLEFIIISYLIYLEYKVFLKIDKA</sequence>
<keyword evidence="1" id="KW-0472">Membrane</keyword>
<proteinExistence type="predicted"/>